<gene>
    <name evidence="2" type="ORF">A0H81_14354</name>
</gene>
<dbReference type="Proteomes" id="UP000092993">
    <property type="component" value="Unassembled WGS sequence"/>
</dbReference>
<accession>A0A1C7LSM9</accession>
<proteinExistence type="predicted"/>
<sequence>MTISNEHLLGKDGPPARNGDNNSSLDEAGNSTVISAELLRQEPRKMQTANFFIYLMGVRTPSADTIPVWRKSWRRITNLRSILEYSARREDEKTITITPSPGHAGGIRSLE</sequence>
<comment type="caution">
    <text evidence="2">The sequence shown here is derived from an EMBL/GenBank/DDBJ whole genome shotgun (WGS) entry which is preliminary data.</text>
</comment>
<protein>
    <submittedName>
        <fullName evidence="2">Uncharacterized protein</fullName>
    </submittedName>
</protein>
<dbReference type="EMBL" id="LUGG01000041">
    <property type="protein sequence ID" value="OBZ65794.1"/>
    <property type="molecule type" value="Genomic_DNA"/>
</dbReference>
<evidence type="ECO:0000256" key="1">
    <source>
        <dbReference type="SAM" id="MobiDB-lite"/>
    </source>
</evidence>
<reference evidence="2 3" key="1">
    <citation type="submission" date="2016-03" db="EMBL/GenBank/DDBJ databases">
        <title>Whole genome sequencing of Grifola frondosa 9006-11.</title>
        <authorList>
            <person name="Min B."/>
            <person name="Park H."/>
            <person name="Kim J.-G."/>
            <person name="Cho H."/>
            <person name="Oh Y.-L."/>
            <person name="Kong W.-S."/>
            <person name="Choi I.-G."/>
        </authorList>
    </citation>
    <scope>NUCLEOTIDE SEQUENCE [LARGE SCALE GENOMIC DNA]</scope>
    <source>
        <strain evidence="2 3">9006-11</strain>
    </source>
</reference>
<evidence type="ECO:0000313" key="3">
    <source>
        <dbReference type="Proteomes" id="UP000092993"/>
    </source>
</evidence>
<name>A0A1C7LSM9_GRIFR</name>
<feature type="region of interest" description="Disordered" evidence="1">
    <location>
        <begin position="1"/>
        <end position="29"/>
    </location>
</feature>
<keyword evidence="3" id="KW-1185">Reference proteome</keyword>
<organism evidence="2 3">
    <name type="scientific">Grifola frondosa</name>
    <name type="common">Maitake</name>
    <name type="synonym">Polyporus frondosus</name>
    <dbReference type="NCBI Taxonomy" id="5627"/>
    <lineage>
        <taxon>Eukaryota</taxon>
        <taxon>Fungi</taxon>
        <taxon>Dikarya</taxon>
        <taxon>Basidiomycota</taxon>
        <taxon>Agaricomycotina</taxon>
        <taxon>Agaricomycetes</taxon>
        <taxon>Polyporales</taxon>
        <taxon>Grifolaceae</taxon>
        <taxon>Grifola</taxon>
    </lineage>
</organism>
<evidence type="ECO:0000313" key="2">
    <source>
        <dbReference type="EMBL" id="OBZ65794.1"/>
    </source>
</evidence>
<feature type="compositionally biased region" description="Polar residues" evidence="1">
    <location>
        <begin position="19"/>
        <end position="29"/>
    </location>
</feature>
<dbReference type="AlphaFoldDB" id="A0A1C7LSM9"/>